<evidence type="ECO:0000256" key="1">
    <source>
        <dbReference type="ARBA" id="ARBA00004167"/>
    </source>
</evidence>
<accession>A0A0C2M2A4</accession>
<keyword evidence="9" id="KW-0675">Receptor</keyword>
<sequence>MVQITKDDYPLNLFNCSLGLAEGGLNHPCMLNFITLRGHITREFHLSRFLVTHFLFFDWLYLIELRPLEHYRCKLDHRIQIYKDDVCKNDTAFDDIQIDICDRFDDQTSKYLLIKNKIHVLTRVTNEKFVLAPIGDVLQSSEFIKEFKFDPIMKRLYILTSTGISFKYYGTKKAVSKIKNEFIVRRPDIIGFGLDHATEYLFYYTKYTIYLVHTRSRFMKTVYSSQCLIYKAGISETIGTLWFSCYAITNASILISLKILTMSGRVILEMKVPDKLRAFKISNDKYYYLFKNHVEMKSISSSDISEIQNLFMETSDAFLYDSKMHITTKHGVFGFKNFVLLKNIRKSHIISYHRVRNVNGCKYATCNKFCFPLSKFEFKCDCQDGWQYDEPKSECICRNRNVQCDVCQKTEFACDNNKCIERTSRCDGIDDCGDNSDERCSDSCLDKYYCFPTKKCLPKETICDERIDCPDGSDEQGCLKVTKTCPLNHFECFNNQCLSMDNTCDLKTDCVDGADEENCDLIICGADGARCDDGQCIGIDQVCDGIFNCRDLSDERACFPRYFNLTFNTLSCMITCESNCIHADNICDHITDCRDGSDEESCGHSSYCPPSKPNICSSNRLCYEDDYKCDGFQDCTDAVDESLCSQYIICRKNEIYKCDGNKKIICMDKVCDSNFDCDDRSDETELCLGKSDDLGVTFNFLDQGRVQIVLNGKINSPTKYDIMILSWKNNTLHFSAQGISQNITVNNHDQCQRYLLKLIKPDNKKFKVLHYTYAFFKFSSPYNLRSDSTNFLLWDTHIPNCVPRTYYIECHKHGQLILKNFTRNPHHTLPDQQRLTCRVV</sequence>
<dbReference type="PROSITE" id="PS01209">
    <property type="entry name" value="LDLRA_1"/>
    <property type="match status" value="4"/>
</dbReference>
<evidence type="ECO:0000313" key="9">
    <source>
        <dbReference type="EMBL" id="KII61180.1"/>
    </source>
</evidence>
<dbReference type="CDD" id="cd00112">
    <property type="entry name" value="LDLa"/>
    <property type="match status" value="4"/>
</dbReference>
<feature type="disulfide bond" evidence="8">
    <location>
        <begin position="531"/>
        <end position="549"/>
    </location>
</feature>
<dbReference type="InterPro" id="IPR036055">
    <property type="entry name" value="LDL_receptor-like_sf"/>
</dbReference>
<keyword evidence="4" id="KW-0677">Repeat</keyword>
<dbReference type="Gene3D" id="4.10.1220.10">
    <property type="entry name" value="EGF-type module"/>
    <property type="match status" value="1"/>
</dbReference>
<feature type="disulfide bond" evidence="8">
    <location>
        <begin position="492"/>
        <end position="510"/>
    </location>
</feature>
<keyword evidence="6" id="KW-0472">Membrane</keyword>
<comment type="caution">
    <text evidence="8">Lacks conserved residue(s) required for the propagation of feature annotation.</text>
</comment>
<dbReference type="InterPro" id="IPR002172">
    <property type="entry name" value="LDrepeatLR_classA_rpt"/>
</dbReference>
<feature type="disulfide bond" evidence="8">
    <location>
        <begin position="629"/>
        <end position="644"/>
    </location>
</feature>
<dbReference type="PROSITE" id="PS50068">
    <property type="entry name" value="LDLRA_2"/>
    <property type="match status" value="6"/>
</dbReference>
<keyword evidence="10" id="KW-1185">Reference proteome</keyword>
<evidence type="ECO:0000256" key="7">
    <source>
        <dbReference type="ARBA" id="ARBA00023157"/>
    </source>
</evidence>
<reference evidence="9 10" key="1">
    <citation type="journal article" date="2014" name="Genome Biol. Evol.">
        <title>The genome of the myxosporean Thelohanellus kitauei shows adaptations to nutrient acquisition within its fish host.</title>
        <authorList>
            <person name="Yang Y."/>
            <person name="Xiong J."/>
            <person name="Zhou Z."/>
            <person name="Huo F."/>
            <person name="Miao W."/>
            <person name="Ran C."/>
            <person name="Liu Y."/>
            <person name="Zhang J."/>
            <person name="Feng J."/>
            <person name="Wang M."/>
            <person name="Wang M."/>
            <person name="Wang L."/>
            <person name="Yao B."/>
        </authorList>
    </citation>
    <scope>NUCLEOTIDE SEQUENCE [LARGE SCALE GENOMIC DNA]</scope>
    <source>
        <strain evidence="9">Wuqing</strain>
    </source>
</reference>
<dbReference type="EMBL" id="JWZT01005374">
    <property type="protein sequence ID" value="KII61180.1"/>
    <property type="molecule type" value="Genomic_DNA"/>
</dbReference>
<comment type="caution">
    <text evidence="9">The sequence shown here is derived from an EMBL/GenBank/DDBJ whole genome shotgun (WGS) entry which is preliminary data.</text>
</comment>
<evidence type="ECO:0000256" key="6">
    <source>
        <dbReference type="ARBA" id="ARBA00023136"/>
    </source>
</evidence>
<keyword evidence="5" id="KW-1133">Transmembrane helix</keyword>
<name>A0A0C2M2A4_THEKT</name>
<evidence type="ECO:0000256" key="2">
    <source>
        <dbReference type="ARBA" id="ARBA00004308"/>
    </source>
</evidence>
<organism evidence="9 10">
    <name type="scientific">Thelohanellus kitauei</name>
    <name type="common">Myxosporean</name>
    <dbReference type="NCBI Taxonomy" id="669202"/>
    <lineage>
        <taxon>Eukaryota</taxon>
        <taxon>Metazoa</taxon>
        <taxon>Cnidaria</taxon>
        <taxon>Myxozoa</taxon>
        <taxon>Myxosporea</taxon>
        <taxon>Bivalvulida</taxon>
        <taxon>Platysporina</taxon>
        <taxon>Myxobolidae</taxon>
        <taxon>Thelohanellus</taxon>
    </lineage>
</organism>
<dbReference type="GO" id="GO:0012505">
    <property type="term" value="C:endomembrane system"/>
    <property type="evidence" value="ECO:0007669"/>
    <property type="project" value="UniProtKB-SubCell"/>
</dbReference>
<dbReference type="GO" id="GO:0016192">
    <property type="term" value="P:vesicle-mediated transport"/>
    <property type="evidence" value="ECO:0007669"/>
    <property type="project" value="UniProtKB-ARBA"/>
</dbReference>
<keyword evidence="7 8" id="KW-1015">Disulfide bond</keyword>
<feature type="disulfide bond" evidence="8">
    <location>
        <begin position="543"/>
        <end position="558"/>
    </location>
</feature>
<dbReference type="PANTHER" id="PTHR24270">
    <property type="entry name" value="LOW-DENSITY LIPOPROTEIN RECEPTOR-RELATED"/>
    <property type="match status" value="1"/>
</dbReference>
<dbReference type="Proteomes" id="UP000031668">
    <property type="component" value="Unassembled WGS sequence"/>
</dbReference>
<evidence type="ECO:0000256" key="4">
    <source>
        <dbReference type="ARBA" id="ARBA00022737"/>
    </source>
</evidence>
<feature type="disulfide bond" evidence="8">
    <location>
        <begin position="414"/>
        <end position="432"/>
    </location>
</feature>
<gene>
    <name evidence="9" type="ORF">RF11_11265</name>
</gene>
<dbReference type="InterPro" id="IPR050685">
    <property type="entry name" value="LDLR"/>
</dbReference>
<feature type="disulfide bond" evidence="8">
    <location>
        <begin position="504"/>
        <end position="519"/>
    </location>
</feature>
<dbReference type="AlphaFoldDB" id="A0A0C2M2A4"/>
<feature type="disulfide bond" evidence="8">
    <location>
        <begin position="463"/>
        <end position="478"/>
    </location>
</feature>
<dbReference type="Gene3D" id="4.10.400.10">
    <property type="entry name" value="Low-density Lipoprotein Receptor"/>
    <property type="match status" value="4"/>
</dbReference>
<dbReference type="GO" id="GO:0005886">
    <property type="term" value="C:plasma membrane"/>
    <property type="evidence" value="ECO:0007669"/>
    <property type="project" value="TreeGrafter"/>
</dbReference>
<dbReference type="PANTHER" id="PTHR24270:SF62">
    <property type="entry name" value="LOW-DENSITY LIPOPROTEIN RECEPTOR-RELATED PROTEIN 2"/>
    <property type="match status" value="1"/>
</dbReference>
<feature type="disulfide bond" evidence="8">
    <location>
        <begin position="407"/>
        <end position="419"/>
    </location>
</feature>
<dbReference type="Pfam" id="PF00057">
    <property type="entry name" value="Ldl_recept_a"/>
    <property type="match status" value="3"/>
</dbReference>
<feature type="disulfide bond" evidence="8">
    <location>
        <begin position="444"/>
        <end position="456"/>
    </location>
</feature>
<feature type="disulfide bond" evidence="8">
    <location>
        <begin position="485"/>
        <end position="497"/>
    </location>
</feature>
<evidence type="ECO:0000256" key="8">
    <source>
        <dbReference type="PROSITE-ProRule" id="PRU00124"/>
    </source>
</evidence>
<dbReference type="SMART" id="SM00192">
    <property type="entry name" value="LDLa"/>
    <property type="match status" value="7"/>
</dbReference>
<keyword evidence="9" id="KW-0449">Lipoprotein</keyword>
<comment type="subcellular location">
    <subcellularLocation>
        <location evidence="2">Endomembrane system</location>
    </subcellularLocation>
    <subcellularLocation>
        <location evidence="1">Membrane</location>
        <topology evidence="1">Single-pass membrane protein</topology>
    </subcellularLocation>
</comment>
<evidence type="ECO:0000256" key="5">
    <source>
        <dbReference type="ARBA" id="ARBA00022989"/>
    </source>
</evidence>
<feature type="disulfide bond" evidence="8">
    <location>
        <begin position="524"/>
        <end position="536"/>
    </location>
</feature>
<dbReference type="PRINTS" id="PR00261">
    <property type="entry name" value="LDLRECEPTOR"/>
</dbReference>
<evidence type="ECO:0000256" key="3">
    <source>
        <dbReference type="ARBA" id="ARBA00022692"/>
    </source>
</evidence>
<protein>
    <submittedName>
        <fullName evidence="9">Low-density lipoprotein receptor-related protein 2</fullName>
    </submittedName>
</protein>
<evidence type="ECO:0000313" key="10">
    <source>
        <dbReference type="Proteomes" id="UP000031668"/>
    </source>
</evidence>
<dbReference type="OrthoDB" id="72419at2759"/>
<feature type="disulfide bond" evidence="8">
    <location>
        <begin position="587"/>
        <end position="602"/>
    </location>
</feature>
<keyword evidence="3" id="KW-0812">Transmembrane</keyword>
<dbReference type="InterPro" id="IPR023415">
    <property type="entry name" value="LDLR_class-A_CS"/>
</dbReference>
<dbReference type="SUPFAM" id="SSF57424">
    <property type="entry name" value="LDL receptor-like module"/>
    <property type="match status" value="4"/>
</dbReference>
<proteinExistence type="predicted"/>